<gene>
    <name evidence="8" type="ORF">D9Q98_001538</name>
</gene>
<keyword evidence="9" id="KW-1185">Reference proteome</keyword>
<name>A0A9D4U0C1_CHLVU</name>
<keyword evidence="3" id="KW-0689">Ribosomal protein</keyword>
<dbReference type="Pfam" id="PF08293">
    <property type="entry name" value="MRP-S33"/>
    <property type="match status" value="1"/>
</dbReference>
<evidence type="ECO:0000256" key="3">
    <source>
        <dbReference type="ARBA" id="ARBA00022980"/>
    </source>
</evidence>
<protein>
    <recommendedName>
        <fullName evidence="6">Small ribosomal subunit protein mS33</fullName>
    </recommendedName>
</protein>
<evidence type="ECO:0000256" key="4">
    <source>
        <dbReference type="ARBA" id="ARBA00023128"/>
    </source>
</evidence>
<dbReference type="GO" id="GO:0005739">
    <property type="term" value="C:mitochondrion"/>
    <property type="evidence" value="ECO:0007669"/>
    <property type="project" value="UniProtKB-SubCell"/>
</dbReference>
<dbReference type="OrthoDB" id="6495301at2759"/>
<comment type="subcellular location">
    <subcellularLocation>
        <location evidence="1">Mitochondrion</location>
    </subcellularLocation>
</comment>
<feature type="compositionally biased region" description="Basic residues" evidence="7">
    <location>
        <begin position="125"/>
        <end position="147"/>
    </location>
</feature>
<evidence type="ECO:0000256" key="7">
    <source>
        <dbReference type="SAM" id="MobiDB-lite"/>
    </source>
</evidence>
<comment type="similarity">
    <text evidence="2">Belongs to the mitochondrion-specific ribosomal protein mS33 family.</text>
</comment>
<reference evidence="8" key="1">
    <citation type="journal article" date="2019" name="Plant J.">
        <title>Chlorella vulgaris genome assembly and annotation reveals the molecular basis for metabolic acclimation to high light conditions.</title>
        <authorList>
            <person name="Cecchin M."/>
            <person name="Marcolungo L."/>
            <person name="Rossato M."/>
            <person name="Girolomoni L."/>
            <person name="Cosentino E."/>
            <person name="Cuine S."/>
            <person name="Li-Beisson Y."/>
            <person name="Delledonne M."/>
            <person name="Ballottari M."/>
        </authorList>
    </citation>
    <scope>NUCLEOTIDE SEQUENCE</scope>
    <source>
        <strain evidence="8">211/11P</strain>
    </source>
</reference>
<dbReference type="PANTHER" id="PTHR13362:SF2">
    <property type="entry name" value="SMALL RIBOSOMAL SUBUNIT PROTEIN MS33"/>
    <property type="match status" value="1"/>
</dbReference>
<evidence type="ECO:0000256" key="5">
    <source>
        <dbReference type="ARBA" id="ARBA00023274"/>
    </source>
</evidence>
<evidence type="ECO:0000313" key="9">
    <source>
        <dbReference type="Proteomes" id="UP001055712"/>
    </source>
</evidence>
<reference evidence="8" key="2">
    <citation type="submission" date="2020-11" db="EMBL/GenBank/DDBJ databases">
        <authorList>
            <person name="Cecchin M."/>
            <person name="Marcolungo L."/>
            <person name="Rossato M."/>
            <person name="Girolomoni L."/>
            <person name="Cosentino E."/>
            <person name="Cuine S."/>
            <person name="Li-Beisson Y."/>
            <person name="Delledonne M."/>
            <person name="Ballottari M."/>
        </authorList>
    </citation>
    <scope>NUCLEOTIDE SEQUENCE</scope>
    <source>
        <strain evidence="8">211/11P</strain>
        <tissue evidence="8">Whole cell</tissue>
    </source>
</reference>
<keyword evidence="4" id="KW-0496">Mitochondrion</keyword>
<feature type="region of interest" description="Disordered" evidence="7">
    <location>
        <begin position="122"/>
        <end position="147"/>
    </location>
</feature>
<organism evidence="8 9">
    <name type="scientific">Chlorella vulgaris</name>
    <name type="common">Green alga</name>
    <dbReference type="NCBI Taxonomy" id="3077"/>
    <lineage>
        <taxon>Eukaryota</taxon>
        <taxon>Viridiplantae</taxon>
        <taxon>Chlorophyta</taxon>
        <taxon>core chlorophytes</taxon>
        <taxon>Trebouxiophyceae</taxon>
        <taxon>Chlorellales</taxon>
        <taxon>Chlorellaceae</taxon>
        <taxon>Chlorella clade</taxon>
        <taxon>Chlorella</taxon>
    </lineage>
</organism>
<keyword evidence="5" id="KW-0687">Ribonucleoprotein</keyword>
<dbReference type="GO" id="GO:0005840">
    <property type="term" value="C:ribosome"/>
    <property type="evidence" value="ECO:0007669"/>
    <property type="project" value="UniProtKB-KW"/>
</dbReference>
<dbReference type="Proteomes" id="UP001055712">
    <property type="component" value="Unassembled WGS sequence"/>
</dbReference>
<feature type="region of interest" description="Disordered" evidence="7">
    <location>
        <begin position="22"/>
        <end position="65"/>
    </location>
</feature>
<proteinExistence type="inferred from homology"/>
<dbReference type="GO" id="GO:1990904">
    <property type="term" value="C:ribonucleoprotein complex"/>
    <property type="evidence" value="ECO:0007669"/>
    <property type="project" value="UniProtKB-KW"/>
</dbReference>
<comment type="caution">
    <text evidence="8">The sequence shown here is derived from an EMBL/GenBank/DDBJ whole genome shotgun (WGS) entry which is preliminary data.</text>
</comment>
<feature type="compositionally biased region" description="Low complexity" evidence="7">
    <location>
        <begin position="45"/>
        <end position="57"/>
    </location>
</feature>
<dbReference type="EMBL" id="SIDB01000001">
    <property type="protein sequence ID" value="KAI3439130.1"/>
    <property type="molecule type" value="Genomic_DNA"/>
</dbReference>
<evidence type="ECO:0000313" key="8">
    <source>
        <dbReference type="EMBL" id="KAI3439130.1"/>
    </source>
</evidence>
<dbReference type="PANTHER" id="PTHR13362">
    <property type="entry name" value="MITOCHONDRIAL RIBOSOMAL PROTEIN S33"/>
    <property type="match status" value="1"/>
</dbReference>
<dbReference type="AlphaFoldDB" id="A0A9D4U0C1"/>
<sequence>MLPSLLSLRSFWARPAADTQGRSAAAATAAHGGRPFSAASGLVRQSAAAEPAAAEQQQQEEETLEQIQSRIFGNHIGNGLRSGRKVLRRALVGPRLVAYYPPDPLKSDPLMLNIKAESAKLKLDRLRRRGKAPPKKGAGKRSGKKKR</sequence>
<dbReference type="InterPro" id="IPR013219">
    <property type="entry name" value="Ribosomal_mS33"/>
</dbReference>
<accession>A0A9D4U0C1</accession>
<evidence type="ECO:0000256" key="2">
    <source>
        <dbReference type="ARBA" id="ARBA00008970"/>
    </source>
</evidence>
<evidence type="ECO:0000256" key="6">
    <source>
        <dbReference type="ARBA" id="ARBA00035132"/>
    </source>
</evidence>
<evidence type="ECO:0000256" key="1">
    <source>
        <dbReference type="ARBA" id="ARBA00004173"/>
    </source>
</evidence>